<proteinExistence type="predicted"/>
<dbReference type="PaxDb" id="2903-EOD07309"/>
<dbReference type="Pfam" id="PF13229">
    <property type="entry name" value="Beta_helix"/>
    <property type="match status" value="1"/>
</dbReference>
<dbReference type="AlphaFoldDB" id="A0A0D3I7S4"/>
<reference evidence="2" key="2">
    <citation type="submission" date="2024-10" db="UniProtKB">
        <authorList>
            <consortium name="EnsemblProtists"/>
        </authorList>
    </citation>
    <scope>IDENTIFICATION</scope>
</reference>
<dbReference type="SUPFAM" id="SSF51126">
    <property type="entry name" value="Pectin lyase-like"/>
    <property type="match status" value="1"/>
</dbReference>
<accession>A0A0D3I7S4</accession>
<dbReference type="PANTHER" id="PTHR11319:SF35">
    <property type="entry name" value="OUTER MEMBRANE PROTEIN PMPC-RELATED"/>
    <property type="match status" value="1"/>
</dbReference>
<dbReference type="GeneID" id="17253176"/>
<dbReference type="InterPro" id="IPR012334">
    <property type="entry name" value="Pectin_lyas_fold"/>
</dbReference>
<dbReference type="Gene3D" id="2.160.20.10">
    <property type="entry name" value="Single-stranded right-handed beta-helix, Pectin lyase-like"/>
    <property type="match status" value="1"/>
</dbReference>
<evidence type="ECO:0000313" key="3">
    <source>
        <dbReference type="Proteomes" id="UP000013827"/>
    </source>
</evidence>
<dbReference type="HOGENOM" id="CLU_620297_0_0_1"/>
<sequence length="442" mass="46841">MAGLIFVPVVLAVSPDDIQDEIVQAMSENRNASIYIPPGAHLHLNTTIGCWSNMHLKIRSSGEGATLDGAGIFPHVFTGGTSILFISGWCHLTLEALHFVNGRYSSGGAIYADHAGNIEMHDTHFTECSAPTPTDGGPTVYGGAMCVINSGAVTMTDVSFTRCSSYHTAGAAYFYNSGDISISGAAFEDCTSKETGGALQVIQSGSVEMTAVNFTRCVARNQMGGAMYVMGSKHIAITAGTFTGCRAGTQAAVVLLANERLNLAGTRFIDNEAVLPPSALFLSATFASTVSNTNFSGNVVRPSTDAQAAHVNVKDVTILAATSLVWPCPLGHWMPDVGSLVGDLDGCDRLCAKGYYGNATILFTHFAATDGGKDREDKLAEDRKYEIRTAFGAGMWGGKLPNTWEVIDAEMYAILAYLRKMASASDAQTRRYVYIQAAQASS</sequence>
<dbReference type="InterPro" id="IPR011050">
    <property type="entry name" value="Pectin_lyase_fold/virulence"/>
</dbReference>
<dbReference type="Proteomes" id="UP000013827">
    <property type="component" value="Unassembled WGS sequence"/>
</dbReference>
<evidence type="ECO:0000313" key="2">
    <source>
        <dbReference type="EnsemblProtists" id="EOD07309"/>
    </source>
</evidence>
<feature type="domain" description="Right handed beta helix" evidence="1">
    <location>
        <begin position="173"/>
        <end position="299"/>
    </location>
</feature>
<reference evidence="3" key="1">
    <citation type="journal article" date="2013" name="Nature">
        <title>Pan genome of the phytoplankton Emiliania underpins its global distribution.</title>
        <authorList>
            <person name="Read B.A."/>
            <person name="Kegel J."/>
            <person name="Klute M.J."/>
            <person name="Kuo A."/>
            <person name="Lefebvre S.C."/>
            <person name="Maumus F."/>
            <person name="Mayer C."/>
            <person name="Miller J."/>
            <person name="Monier A."/>
            <person name="Salamov A."/>
            <person name="Young J."/>
            <person name="Aguilar M."/>
            <person name="Claverie J.M."/>
            <person name="Frickenhaus S."/>
            <person name="Gonzalez K."/>
            <person name="Herman E.K."/>
            <person name="Lin Y.C."/>
            <person name="Napier J."/>
            <person name="Ogata H."/>
            <person name="Sarno A.F."/>
            <person name="Shmutz J."/>
            <person name="Schroeder D."/>
            <person name="de Vargas C."/>
            <person name="Verret F."/>
            <person name="von Dassow P."/>
            <person name="Valentin K."/>
            <person name="Van de Peer Y."/>
            <person name="Wheeler G."/>
            <person name="Dacks J.B."/>
            <person name="Delwiche C.F."/>
            <person name="Dyhrman S.T."/>
            <person name="Glockner G."/>
            <person name="John U."/>
            <person name="Richards T."/>
            <person name="Worden A.Z."/>
            <person name="Zhang X."/>
            <person name="Grigoriev I.V."/>
            <person name="Allen A.E."/>
            <person name="Bidle K."/>
            <person name="Borodovsky M."/>
            <person name="Bowler C."/>
            <person name="Brownlee C."/>
            <person name="Cock J.M."/>
            <person name="Elias M."/>
            <person name="Gladyshev V.N."/>
            <person name="Groth M."/>
            <person name="Guda C."/>
            <person name="Hadaegh A."/>
            <person name="Iglesias-Rodriguez M.D."/>
            <person name="Jenkins J."/>
            <person name="Jones B.M."/>
            <person name="Lawson T."/>
            <person name="Leese F."/>
            <person name="Lindquist E."/>
            <person name="Lobanov A."/>
            <person name="Lomsadze A."/>
            <person name="Malik S.B."/>
            <person name="Marsh M.E."/>
            <person name="Mackinder L."/>
            <person name="Mock T."/>
            <person name="Mueller-Roeber B."/>
            <person name="Pagarete A."/>
            <person name="Parker M."/>
            <person name="Probert I."/>
            <person name="Quesneville H."/>
            <person name="Raines C."/>
            <person name="Rensing S.A."/>
            <person name="Riano-Pachon D.M."/>
            <person name="Richier S."/>
            <person name="Rokitta S."/>
            <person name="Shiraiwa Y."/>
            <person name="Soanes D.M."/>
            <person name="van der Giezen M."/>
            <person name="Wahlund T.M."/>
            <person name="Williams B."/>
            <person name="Wilson W."/>
            <person name="Wolfe G."/>
            <person name="Wurch L.L."/>
        </authorList>
    </citation>
    <scope>NUCLEOTIDE SEQUENCE</scope>
</reference>
<dbReference type="InterPro" id="IPR039448">
    <property type="entry name" value="Beta_helix"/>
</dbReference>
<dbReference type="PANTHER" id="PTHR11319">
    <property type="entry name" value="G PROTEIN-COUPLED RECEPTOR-RELATED"/>
    <property type="match status" value="1"/>
</dbReference>
<protein>
    <recommendedName>
        <fullName evidence="1">Right handed beta helix domain-containing protein</fullName>
    </recommendedName>
</protein>
<dbReference type="KEGG" id="ehx:EMIHUDRAFT_198740"/>
<evidence type="ECO:0000259" key="1">
    <source>
        <dbReference type="Pfam" id="PF13229"/>
    </source>
</evidence>
<name>A0A0D3I7S4_EMIH1</name>
<organism evidence="2 3">
    <name type="scientific">Emiliania huxleyi (strain CCMP1516)</name>
    <dbReference type="NCBI Taxonomy" id="280463"/>
    <lineage>
        <taxon>Eukaryota</taxon>
        <taxon>Haptista</taxon>
        <taxon>Haptophyta</taxon>
        <taxon>Prymnesiophyceae</taxon>
        <taxon>Isochrysidales</taxon>
        <taxon>Noelaerhabdaceae</taxon>
        <taxon>Emiliania</taxon>
    </lineage>
</organism>
<dbReference type="EnsemblProtists" id="EOD07309">
    <property type="protein sequence ID" value="EOD07309"/>
    <property type="gene ID" value="EMIHUDRAFT_198740"/>
</dbReference>
<keyword evidence="3" id="KW-1185">Reference proteome</keyword>
<dbReference type="RefSeq" id="XP_005759738.1">
    <property type="nucleotide sequence ID" value="XM_005759681.1"/>
</dbReference>